<keyword evidence="3" id="KW-1185">Reference proteome</keyword>
<evidence type="ECO:0000313" key="3">
    <source>
        <dbReference type="Proteomes" id="UP000241587"/>
    </source>
</evidence>
<dbReference type="EMBL" id="PVEM01000004">
    <property type="protein sequence ID" value="PTD09076.1"/>
    <property type="molecule type" value="Genomic_DNA"/>
</dbReference>
<dbReference type="Proteomes" id="UP000241587">
    <property type="component" value="Unassembled WGS sequence"/>
</dbReference>
<organism evidence="1 3">
    <name type="scientific">Fusarium culmorum</name>
    <dbReference type="NCBI Taxonomy" id="5516"/>
    <lineage>
        <taxon>Eukaryota</taxon>
        <taxon>Fungi</taxon>
        <taxon>Dikarya</taxon>
        <taxon>Ascomycota</taxon>
        <taxon>Pezizomycotina</taxon>
        <taxon>Sordariomycetes</taxon>
        <taxon>Hypocreomycetidae</taxon>
        <taxon>Hypocreales</taxon>
        <taxon>Nectriaceae</taxon>
        <taxon>Fusarium</taxon>
    </lineage>
</organism>
<reference evidence="1 3" key="1">
    <citation type="submission" date="2018-02" db="EMBL/GenBank/DDBJ databases">
        <title>Fusarium culmorum secondary metabolites in fungal-bacterial-plant interactions.</title>
        <authorList>
            <person name="Schmidt R."/>
        </authorList>
    </citation>
    <scope>NUCLEOTIDE SEQUENCE [LARGE SCALE GENOMIC DNA]</scope>
    <source>
        <strain evidence="1 3">PV</strain>
    </source>
</reference>
<reference evidence="2" key="2">
    <citation type="submission" date="2020-11" db="EMBL/GenBank/DDBJ databases">
        <title>The chromosome-scale genome resource for two endophytic Fusarium species: F. culmorum and F. pseudograminearum.</title>
        <authorList>
            <person name="Yuan Z."/>
        </authorList>
    </citation>
    <scope>NUCLEOTIDE SEQUENCE</scope>
    <source>
        <strain evidence="2">Class2-1B</strain>
    </source>
</reference>
<protein>
    <submittedName>
        <fullName evidence="1">Uncharacterized protein</fullName>
    </submittedName>
</protein>
<dbReference type="AlphaFoldDB" id="A0A2T4GZT3"/>
<evidence type="ECO:0000313" key="2">
    <source>
        <dbReference type="EMBL" id="QPC62720.1"/>
    </source>
</evidence>
<evidence type="ECO:0000313" key="1">
    <source>
        <dbReference type="EMBL" id="PTD09076.1"/>
    </source>
</evidence>
<proteinExistence type="predicted"/>
<sequence>MTQLLGPFGDGKNALTNRGYSLNIKWLGGIDPTIGDVTFCKGGMADVDKLASNNNDFSNVNINEIGELITSSQFNTCGIELFCQHQLALVEVIKKLIDKAATVINRNY</sequence>
<name>A0A2T4GZT3_FUSCU</name>
<accession>A0A2T4GZT3</accession>
<dbReference type="OrthoDB" id="10383156at2759"/>
<gene>
    <name evidence="1" type="ORF">FCULG_00011025</name>
    <name evidence="2" type="ORF">HYE67_004951</name>
</gene>
<dbReference type="EMBL" id="CP064748">
    <property type="protein sequence ID" value="QPC62720.1"/>
    <property type="molecule type" value="Genomic_DNA"/>
</dbReference>
<dbReference type="Proteomes" id="UP000663297">
    <property type="component" value="Chromosome 2"/>
</dbReference>